<evidence type="ECO:0000313" key="4">
    <source>
        <dbReference type="Proteomes" id="UP000614410"/>
    </source>
</evidence>
<feature type="domain" description="Saccharopine dehydrogenase NADP binding" evidence="2">
    <location>
        <begin position="41"/>
        <end position="161"/>
    </location>
</feature>
<dbReference type="Gene3D" id="3.40.50.720">
    <property type="entry name" value="NAD(P)-binding Rossmann-like Domain"/>
    <property type="match status" value="1"/>
</dbReference>
<sequence>MTRAQHSEIGPAQHPCCREAELGQSRRLTSLVDCATVARRIVLFGASGYTGQLVAAALVRARVRPVLAGRSAQNLAALGVTLGHGLDTAVADVTQPASLLELFRPGDILVSTVGPFARFGRPVVLAALERGATYLDSSGEPAFIREVFEELGGRAKEAAVCLVPGFAYEYVAGNLAAALALEKAGELARGVHVGYFRTGSARGGISVGTRSSAAGAALAPHFAWRDGELVTTTLGDRVRTFSVGDTSRPALAIGGSEHLSIPSLYPSIREVGVYVGGPWPTRVATRIGPVISRAARLRGFPEVVRWVGSRPRTDPGPDVEARARTGSLVIAVACDSDDNPLSTVELTGSNPYTFTGEVLAWAAMRVASHGVRGDGARGPVEAFGLGPLRDACRAAGLGDPLDDNPQNDESKVLSIPAARGRKTKQERS</sequence>
<reference evidence="3 4" key="1">
    <citation type="submission" date="2020-10" db="EMBL/GenBank/DDBJ databases">
        <title>Ca. Dormibacterota MAGs.</title>
        <authorList>
            <person name="Montgomery K."/>
        </authorList>
    </citation>
    <scope>NUCLEOTIDE SEQUENCE [LARGE SCALE GENOMIC DNA]</scope>
    <source>
        <strain evidence="3">Mitchell_Peninsula_5</strain>
    </source>
</reference>
<dbReference type="PANTHER" id="PTHR43781">
    <property type="entry name" value="SACCHAROPINE DEHYDROGENASE"/>
    <property type="match status" value="1"/>
</dbReference>
<protein>
    <submittedName>
        <fullName evidence="3">Saccharopine dehydrogenase NADP-binding domain-containing protein</fullName>
    </submittedName>
</protein>
<dbReference type="SUPFAM" id="SSF51735">
    <property type="entry name" value="NAD(P)-binding Rossmann-fold domains"/>
    <property type="match status" value="1"/>
</dbReference>
<organism evidence="3 4">
    <name type="scientific">Candidatus Amunia macphersoniae</name>
    <dbReference type="NCBI Taxonomy" id="3127014"/>
    <lineage>
        <taxon>Bacteria</taxon>
        <taxon>Bacillati</taxon>
        <taxon>Candidatus Dormiibacterota</taxon>
        <taxon>Candidatus Dormibacteria</taxon>
        <taxon>Candidatus Aeolococcales</taxon>
        <taxon>Candidatus Aeolococcaceae</taxon>
        <taxon>Candidatus Amunia</taxon>
    </lineage>
</organism>
<dbReference type="InterPro" id="IPR036291">
    <property type="entry name" value="NAD(P)-bd_dom_sf"/>
</dbReference>
<gene>
    <name evidence="3" type="ORF">JF887_02190</name>
</gene>
<dbReference type="AlphaFoldDB" id="A0A934N8S7"/>
<dbReference type="PANTHER" id="PTHR43781:SF1">
    <property type="entry name" value="SACCHAROPINE DEHYDROGENASE"/>
    <property type="match status" value="1"/>
</dbReference>
<accession>A0A934N8S7</accession>
<evidence type="ECO:0000313" key="3">
    <source>
        <dbReference type="EMBL" id="MBJ7608227.1"/>
    </source>
</evidence>
<name>A0A934N8S7_9BACT</name>
<feature type="region of interest" description="Disordered" evidence="1">
    <location>
        <begin position="394"/>
        <end position="428"/>
    </location>
</feature>
<dbReference type="EMBL" id="JAEKNN010000009">
    <property type="protein sequence ID" value="MBJ7608227.1"/>
    <property type="molecule type" value="Genomic_DNA"/>
</dbReference>
<dbReference type="Pfam" id="PF03435">
    <property type="entry name" value="Sacchrp_dh_NADP"/>
    <property type="match status" value="1"/>
</dbReference>
<comment type="caution">
    <text evidence="3">The sequence shown here is derived from an EMBL/GenBank/DDBJ whole genome shotgun (WGS) entry which is preliminary data.</text>
</comment>
<evidence type="ECO:0000256" key="1">
    <source>
        <dbReference type="SAM" id="MobiDB-lite"/>
    </source>
</evidence>
<dbReference type="InterPro" id="IPR005097">
    <property type="entry name" value="Sacchrp_dh_NADP-bd"/>
</dbReference>
<evidence type="ECO:0000259" key="2">
    <source>
        <dbReference type="Pfam" id="PF03435"/>
    </source>
</evidence>
<proteinExistence type="predicted"/>
<dbReference type="Proteomes" id="UP000614410">
    <property type="component" value="Unassembled WGS sequence"/>
</dbReference>